<name>A0A6C0JV74_9ZZZZ</name>
<evidence type="ECO:0000313" key="1">
    <source>
        <dbReference type="EMBL" id="QHU09273.1"/>
    </source>
</evidence>
<organism evidence="1">
    <name type="scientific">viral metagenome</name>
    <dbReference type="NCBI Taxonomy" id="1070528"/>
    <lineage>
        <taxon>unclassified sequences</taxon>
        <taxon>metagenomes</taxon>
        <taxon>organismal metagenomes</taxon>
    </lineage>
</organism>
<protein>
    <submittedName>
        <fullName evidence="1">Uncharacterized protein</fullName>
    </submittedName>
</protein>
<dbReference type="AlphaFoldDB" id="A0A6C0JV74"/>
<reference evidence="1" key="1">
    <citation type="journal article" date="2020" name="Nature">
        <title>Giant virus diversity and host interactions through global metagenomics.</title>
        <authorList>
            <person name="Schulz F."/>
            <person name="Roux S."/>
            <person name="Paez-Espino D."/>
            <person name="Jungbluth S."/>
            <person name="Walsh D.A."/>
            <person name="Denef V.J."/>
            <person name="McMahon K.D."/>
            <person name="Konstantinidis K.T."/>
            <person name="Eloe-Fadrosh E.A."/>
            <person name="Kyrpides N.C."/>
            <person name="Woyke T."/>
        </authorList>
    </citation>
    <scope>NUCLEOTIDE SEQUENCE</scope>
    <source>
        <strain evidence="1">GVMAG-S-1074260-58</strain>
    </source>
</reference>
<accession>A0A6C0JV74</accession>
<sequence>MKLQAQIPKWLKGGLSRTARKSYRRRVKSSKCRGKVGVDCRKSMGCKKAKGRSRSYCRKMTNKRRR</sequence>
<proteinExistence type="predicted"/>
<dbReference type="EMBL" id="MN740707">
    <property type="protein sequence ID" value="QHU09273.1"/>
    <property type="molecule type" value="Genomic_DNA"/>
</dbReference>